<protein>
    <submittedName>
        <fullName evidence="1">Uncharacterized protein</fullName>
    </submittedName>
</protein>
<evidence type="ECO:0000313" key="1">
    <source>
        <dbReference type="EMBL" id="KAK4034703.1"/>
    </source>
</evidence>
<dbReference type="EMBL" id="MU854469">
    <property type="protein sequence ID" value="KAK4034703.1"/>
    <property type="molecule type" value="Genomic_DNA"/>
</dbReference>
<keyword evidence="2" id="KW-1185">Reference proteome</keyword>
<evidence type="ECO:0000313" key="2">
    <source>
        <dbReference type="Proteomes" id="UP001303115"/>
    </source>
</evidence>
<dbReference type="Proteomes" id="UP001303115">
    <property type="component" value="Unassembled WGS sequence"/>
</dbReference>
<feature type="non-terminal residue" evidence="1">
    <location>
        <position position="56"/>
    </location>
</feature>
<accession>A0AAN6PDD8</accession>
<dbReference type="AlphaFoldDB" id="A0AAN6PDD8"/>
<comment type="caution">
    <text evidence="1">The sequence shown here is derived from an EMBL/GenBank/DDBJ whole genome shotgun (WGS) entry which is preliminary data.</text>
</comment>
<organism evidence="1 2">
    <name type="scientific">Parachaetomium inaequale</name>
    <dbReference type="NCBI Taxonomy" id="2588326"/>
    <lineage>
        <taxon>Eukaryota</taxon>
        <taxon>Fungi</taxon>
        <taxon>Dikarya</taxon>
        <taxon>Ascomycota</taxon>
        <taxon>Pezizomycotina</taxon>
        <taxon>Sordariomycetes</taxon>
        <taxon>Sordariomycetidae</taxon>
        <taxon>Sordariales</taxon>
        <taxon>Chaetomiaceae</taxon>
        <taxon>Parachaetomium</taxon>
    </lineage>
</organism>
<name>A0AAN6PDD8_9PEZI</name>
<sequence>MPMGTGAKIKDHDLQYLRQLSSEAESNESYTMPLFDTGFRGPGKRQFLVVLDNYRP</sequence>
<reference evidence="2" key="1">
    <citation type="journal article" date="2023" name="Mol. Phylogenet. Evol.">
        <title>Genome-scale phylogeny and comparative genomics of the fungal order Sordariales.</title>
        <authorList>
            <person name="Hensen N."/>
            <person name="Bonometti L."/>
            <person name="Westerberg I."/>
            <person name="Brannstrom I.O."/>
            <person name="Guillou S."/>
            <person name="Cros-Aarteil S."/>
            <person name="Calhoun S."/>
            <person name="Haridas S."/>
            <person name="Kuo A."/>
            <person name="Mondo S."/>
            <person name="Pangilinan J."/>
            <person name="Riley R."/>
            <person name="LaButti K."/>
            <person name="Andreopoulos B."/>
            <person name="Lipzen A."/>
            <person name="Chen C."/>
            <person name="Yan M."/>
            <person name="Daum C."/>
            <person name="Ng V."/>
            <person name="Clum A."/>
            <person name="Steindorff A."/>
            <person name="Ohm R.A."/>
            <person name="Martin F."/>
            <person name="Silar P."/>
            <person name="Natvig D.O."/>
            <person name="Lalanne C."/>
            <person name="Gautier V."/>
            <person name="Ament-Velasquez S.L."/>
            <person name="Kruys A."/>
            <person name="Hutchinson M.I."/>
            <person name="Powell A.J."/>
            <person name="Barry K."/>
            <person name="Miller A.N."/>
            <person name="Grigoriev I.V."/>
            <person name="Debuchy R."/>
            <person name="Gladieux P."/>
            <person name="Hiltunen Thoren M."/>
            <person name="Johannesson H."/>
        </authorList>
    </citation>
    <scope>NUCLEOTIDE SEQUENCE [LARGE SCALE GENOMIC DNA]</scope>
    <source>
        <strain evidence="2">CBS 284.82</strain>
    </source>
</reference>
<proteinExistence type="predicted"/>
<gene>
    <name evidence="1" type="ORF">C8A01DRAFT_38863</name>
</gene>